<gene>
    <name evidence="1" type="ORF">LCGC14_0578250</name>
</gene>
<accession>A0A0F9RM82</accession>
<organism evidence="1">
    <name type="scientific">marine sediment metagenome</name>
    <dbReference type="NCBI Taxonomy" id="412755"/>
    <lineage>
        <taxon>unclassified sequences</taxon>
        <taxon>metagenomes</taxon>
        <taxon>ecological metagenomes</taxon>
    </lineage>
</organism>
<proteinExistence type="predicted"/>
<comment type="caution">
    <text evidence="1">The sequence shown here is derived from an EMBL/GenBank/DDBJ whole genome shotgun (WGS) entry which is preliminary data.</text>
</comment>
<dbReference type="EMBL" id="LAZR01000869">
    <property type="protein sequence ID" value="KKN55834.1"/>
    <property type="molecule type" value="Genomic_DNA"/>
</dbReference>
<name>A0A0F9RM82_9ZZZZ</name>
<reference evidence="1" key="1">
    <citation type="journal article" date="2015" name="Nature">
        <title>Complex archaea that bridge the gap between prokaryotes and eukaryotes.</title>
        <authorList>
            <person name="Spang A."/>
            <person name="Saw J.H."/>
            <person name="Jorgensen S.L."/>
            <person name="Zaremba-Niedzwiedzka K."/>
            <person name="Martijn J."/>
            <person name="Lind A.E."/>
            <person name="van Eijk R."/>
            <person name="Schleper C."/>
            <person name="Guy L."/>
            <person name="Ettema T.J."/>
        </authorList>
    </citation>
    <scope>NUCLEOTIDE SEQUENCE</scope>
</reference>
<evidence type="ECO:0000313" key="1">
    <source>
        <dbReference type="EMBL" id="KKN55834.1"/>
    </source>
</evidence>
<protein>
    <submittedName>
        <fullName evidence="1">Uncharacterized protein</fullName>
    </submittedName>
</protein>
<sequence>MVDVKMSASYLETMLSLVDESKLTPEMLEQHKIVLADLQSAQKAEKQKLLLAGLNDIMLLNAKTIQEKLNTIDIPESINTVKLPFLYDKDKETFFPSSQTIAVDTSFPLITRVIREIVSSIDKQAKPVQTAMISVLNEAGKTTYAVDDFVDLVTQKQSWISGSEAEIAKLNVNATGLGLMLDIDIAQVNSLETDKGSVVFSYNSLELLKKTTPETEATTGTWHITACGFGKATKYTPKLGNGIKAKASDWIPAGYEATTVKGYVVERFSDDTKIAQLIASGTDYNANQHLLRLEKTLPESERAYTEFKSKE</sequence>
<dbReference type="AlphaFoldDB" id="A0A0F9RM82"/>